<dbReference type="RefSeq" id="WP_061996369.1">
    <property type="nucleotide sequence ID" value="NZ_JAAGPU010000036.1"/>
</dbReference>
<reference evidence="1 2" key="1">
    <citation type="submission" date="2020-02" db="EMBL/GenBank/DDBJ databases">
        <title>Genome assembly of a novel Clostridium senegalense strain.</title>
        <authorList>
            <person name="Gupta T.B."/>
            <person name="Jauregui R."/>
            <person name="Maclean P."/>
            <person name="Nawarathana A."/>
            <person name="Brightwell G."/>
        </authorList>
    </citation>
    <scope>NUCLEOTIDE SEQUENCE [LARGE SCALE GENOMIC DNA]</scope>
    <source>
        <strain evidence="1 2">AGRFS4</strain>
    </source>
</reference>
<accession>A0A6M0H661</accession>
<organism evidence="1 2">
    <name type="scientific">Clostridium senegalense</name>
    <dbReference type="NCBI Taxonomy" id="1465809"/>
    <lineage>
        <taxon>Bacteria</taxon>
        <taxon>Bacillati</taxon>
        <taxon>Bacillota</taxon>
        <taxon>Clostridia</taxon>
        <taxon>Eubacteriales</taxon>
        <taxon>Clostridiaceae</taxon>
        <taxon>Clostridium</taxon>
    </lineage>
</organism>
<dbReference type="Proteomes" id="UP000481872">
    <property type="component" value="Unassembled WGS sequence"/>
</dbReference>
<dbReference type="EMBL" id="JAAGPU010000036">
    <property type="protein sequence ID" value="NEU06205.1"/>
    <property type="molecule type" value="Genomic_DNA"/>
</dbReference>
<proteinExistence type="predicted"/>
<protein>
    <submittedName>
        <fullName evidence="1">Uncharacterized protein</fullName>
    </submittedName>
</protein>
<keyword evidence="2" id="KW-1185">Reference proteome</keyword>
<evidence type="ECO:0000313" key="1">
    <source>
        <dbReference type="EMBL" id="NEU06205.1"/>
    </source>
</evidence>
<name>A0A6M0H661_9CLOT</name>
<evidence type="ECO:0000313" key="2">
    <source>
        <dbReference type="Proteomes" id="UP000481872"/>
    </source>
</evidence>
<comment type="caution">
    <text evidence="1">The sequence shown here is derived from an EMBL/GenBank/DDBJ whole genome shotgun (WGS) entry which is preliminary data.</text>
</comment>
<sequence>MFGTGFDLLVEKYKTRRASGVSEENKPYRACPICDGARTLDNCLFRSFAFVDLKIRSVLLGAKRVVITTIINY</sequence>
<gene>
    <name evidence="1" type="ORF">G3M99_15365</name>
</gene>
<dbReference type="AlphaFoldDB" id="A0A6M0H661"/>